<evidence type="ECO:0000313" key="1">
    <source>
        <dbReference type="EMBL" id="RZS80604.1"/>
    </source>
</evidence>
<gene>
    <name evidence="1" type="ORF">EV675_3216</name>
</gene>
<sequence length="76" mass="7938">MTHTLAILELSPIAYGEVADKLRAAGYDHVFLEDGMLDMSGLGVTCGVPLGDPSPECDPTDICAGCRCKFAAGGHR</sequence>
<accession>A0A4V2F2Z4</accession>
<evidence type="ECO:0000313" key="2">
    <source>
        <dbReference type="Proteomes" id="UP000292445"/>
    </source>
</evidence>
<organism evidence="1 2">
    <name type="scientific">Pigmentiphaga kullae</name>
    <dbReference type="NCBI Taxonomy" id="151784"/>
    <lineage>
        <taxon>Bacteria</taxon>
        <taxon>Pseudomonadati</taxon>
        <taxon>Pseudomonadota</taxon>
        <taxon>Betaproteobacteria</taxon>
        <taxon>Burkholderiales</taxon>
        <taxon>Alcaligenaceae</taxon>
        <taxon>Pigmentiphaga</taxon>
    </lineage>
</organism>
<comment type="caution">
    <text evidence="1">The sequence shown here is derived from an EMBL/GenBank/DDBJ whole genome shotgun (WGS) entry which is preliminary data.</text>
</comment>
<dbReference type="AlphaFoldDB" id="A0A4V2F2Z4"/>
<dbReference type="EMBL" id="SGXC01000002">
    <property type="protein sequence ID" value="RZS80604.1"/>
    <property type="molecule type" value="Genomic_DNA"/>
</dbReference>
<protein>
    <submittedName>
        <fullName evidence="1">Uncharacterized protein</fullName>
    </submittedName>
</protein>
<reference evidence="1 2" key="1">
    <citation type="submission" date="2019-02" db="EMBL/GenBank/DDBJ databases">
        <title>Genomic Encyclopedia of Type Strains, Phase IV (KMG-IV): sequencing the most valuable type-strain genomes for metagenomic binning, comparative biology and taxonomic classification.</title>
        <authorList>
            <person name="Goeker M."/>
        </authorList>
    </citation>
    <scope>NUCLEOTIDE SEQUENCE [LARGE SCALE GENOMIC DNA]</scope>
    <source>
        <strain evidence="1 2">K24</strain>
    </source>
</reference>
<proteinExistence type="predicted"/>
<dbReference type="Proteomes" id="UP000292445">
    <property type="component" value="Unassembled WGS sequence"/>
</dbReference>
<name>A0A4V2F2Z4_9BURK</name>
<keyword evidence="2" id="KW-1185">Reference proteome</keyword>